<gene>
    <name evidence="1" type="ORF">ACFO3Q_15085</name>
</gene>
<dbReference type="RefSeq" id="WP_377005541.1">
    <property type="nucleotide sequence ID" value="NZ_JBHSGG010000044.1"/>
</dbReference>
<sequence>MSSAAKRRPERFALRVVKGGFKVADTFTRGRLRDRGLRSGDLVFAELRKPRNHGFHRLAHQLGALVAENIAAFEGMDPHAVLKRLQIEANVGCDEVALQFPGVGPCVYRVPRSLSFESMEQGEFQEVVAGLCRYIAKTYWPSLSPEAIERMAGCFVEAA</sequence>
<proteinExistence type="predicted"/>
<evidence type="ECO:0000313" key="1">
    <source>
        <dbReference type="EMBL" id="MFC4729492.1"/>
    </source>
</evidence>
<name>A0ABV9NM99_9GAMM</name>
<reference evidence="2" key="1">
    <citation type="journal article" date="2019" name="Int. J. Syst. Evol. Microbiol.">
        <title>The Global Catalogue of Microorganisms (GCM) 10K type strain sequencing project: providing services to taxonomists for standard genome sequencing and annotation.</title>
        <authorList>
            <consortium name="The Broad Institute Genomics Platform"/>
            <consortium name="The Broad Institute Genome Sequencing Center for Infectious Disease"/>
            <person name="Wu L."/>
            <person name="Ma J."/>
        </authorList>
    </citation>
    <scope>NUCLEOTIDE SEQUENCE [LARGE SCALE GENOMIC DNA]</scope>
    <source>
        <strain evidence="2">CGMCC 1.13574</strain>
    </source>
</reference>
<keyword evidence="2" id="KW-1185">Reference proteome</keyword>
<comment type="caution">
    <text evidence="1">The sequence shown here is derived from an EMBL/GenBank/DDBJ whole genome shotgun (WGS) entry which is preliminary data.</text>
</comment>
<protein>
    <recommendedName>
        <fullName evidence="3">DUF1367 family protein</fullName>
    </recommendedName>
</protein>
<evidence type="ECO:0000313" key="2">
    <source>
        <dbReference type="Proteomes" id="UP001595892"/>
    </source>
</evidence>
<dbReference type="EMBL" id="JBHSGG010000044">
    <property type="protein sequence ID" value="MFC4729492.1"/>
    <property type="molecule type" value="Genomic_DNA"/>
</dbReference>
<accession>A0ABV9NM99</accession>
<organism evidence="1 2">
    <name type="scientific">Coralloluteibacterium thermophilum</name>
    <dbReference type="NCBI Taxonomy" id="2707049"/>
    <lineage>
        <taxon>Bacteria</taxon>
        <taxon>Pseudomonadati</taxon>
        <taxon>Pseudomonadota</taxon>
        <taxon>Gammaproteobacteria</taxon>
        <taxon>Lysobacterales</taxon>
        <taxon>Lysobacteraceae</taxon>
        <taxon>Coralloluteibacterium</taxon>
    </lineage>
</organism>
<dbReference type="Proteomes" id="UP001595892">
    <property type="component" value="Unassembled WGS sequence"/>
</dbReference>
<evidence type="ECO:0008006" key="3">
    <source>
        <dbReference type="Google" id="ProtNLM"/>
    </source>
</evidence>